<keyword evidence="2" id="KW-1185">Reference proteome</keyword>
<feature type="non-terminal residue" evidence="1">
    <location>
        <position position="1"/>
    </location>
</feature>
<evidence type="ECO:0000313" key="1">
    <source>
        <dbReference type="EMBL" id="KAJ7346380.1"/>
    </source>
</evidence>
<evidence type="ECO:0000313" key="2">
    <source>
        <dbReference type="Proteomes" id="UP001218218"/>
    </source>
</evidence>
<dbReference type="InterPro" id="IPR012337">
    <property type="entry name" value="RNaseH-like_sf"/>
</dbReference>
<proteinExistence type="predicted"/>
<dbReference type="Proteomes" id="UP001218218">
    <property type="component" value="Unassembled WGS sequence"/>
</dbReference>
<protein>
    <submittedName>
        <fullName evidence="1">Uncharacterized protein</fullName>
    </submittedName>
</protein>
<dbReference type="SUPFAM" id="SSF53098">
    <property type="entry name" value="Ribonuclease H-like"/>
    <property type="match status" value="1"/>
</dbReference>
<sequence>VRTVATKTVNYSTKLLSAWKQAVLDHGKKPKILPRDVKTRWNSTFDMINTALAYKKVIRDFTLDETNGLQSYVISTLE</sequence>
<gene>
    <name evidence="1" type="ORF">DFH08DRAFT_701395</name>
</gene>
<accession>A0AAD7ERT3</accession>
<name>A0AAD7ERT3_9AGAR</name>
<dbReference type="AlphaFoldDB" id="A0AAD7ERT3"/>
<dbReference type="EMBL" id="JARIHO010000021">
    <property type="protein sequence ID" value="KAJ7346380.1"/>
    <property type="molecule type" value="Genomic_DNA"/>
</dbReference>
<comment type="caution">
    <text evidence="1">The sequence shown here is derived from an EMBL/GenBank/DDBJ whole genome shotgun (WGS) entry which is preliminary data.</text>
</comment>
<organism evidence="1 2">
    <name type="scientific">Mycena albidolilacea</name>
    <dbReference type="NCBI Taxonomy" id="1033008"/>
    <lineage>
        <taxon>Eukaryota</taxon>
        <taxon>Fungi</taxon>
        <taxon>Dikarya</taxon>
        <taxon>Basidiomycota</taxon>
        <taxon>Agaricomycotina</taxon>
        <taxon>Agaricomycetes</taxon>
        <taxon>Agaricomycetidae</taxon>
        <taxon>Agaricales</taxon>
        <taxon>Marasmiineae</taxon>
        <taxon>Mycenaceae</taxon>
        <taxon>Mycena</taxon>
    </lineage>
</organism>
<reference evidence="1" key="1">
    <citation type="submission" date="2023-03" db="EMBL/GenBank/DDBJ databases">
        <title>Massive genome expansion in bonnet fungi (Mycena s.s.) driven by repeated elements and novel gene families across ecological guilds.</title>
        <authorList>
            <consortium name="Lawrence Berkeley National Laboratory"/>
            <person name="Harder C.B."/>
            <person name="Miyauchi S."/>
            <person name="Viragh M."/>
            <person name="Kuo A."/>
            <person name="Thoen E."/>
            <person name="Andreopoulos B."/>
            <person name="Lu D."/>
            <person name="Skrede I."/>
            <person name="Drula E."/>
            <person name="Henrissat B."/>
            <person name="Morin E."/>
            <person name="Kohler A."/>
            <person name="Barry K."/>
            <person name="LaButti K."/>
            <person name="Morin E."/>
            <person name="Salamov A."/>
            <person name="Lipzen A."/>
            <person name="Mereny Z."/>
            <person name="Hegedus B."/>
            <person name="Baldrian P."/>
            <person name="Stursova M."/>
            <person name="Weitz H."/>
            <person name="Taylor A."/>
            <person name="Grigoriev I.V."/>
            <person name="Nagy L.G."/>
            <person name="Martin F."/>
            <person name="Kauserud H."/>
        </authorList>
    </citation>
    <scope>NUCLEOTIDE SEQUENCE</scope>
    <source>
        <strain evidence="1">CBHHK002</strain>
    </source>
</reference>